<proteinExistence type="predicted"/>
<evidence type="ECO:0000313" key="4">
    <source>
        <dbReference type="Proteomes" id="UP000013378"/>
    </source>
</evidence>
<dbReference type="Gene3D" id="1.10.443.10">
    <property type="entry name" value="Intergrase catalytic core"/>
    <property type="match status" value="1"/>
</dbReference>
<keyword evidence="4" id="KW-1185">Reference proteome</keyword>
<gene>
    <name evidence="3" type="ORF">L21TH_2693</name>
</gene>
<reference evidence="3 4" key="1">
    <citation type="journal article" date="2015" name="Geomicrobiol. J.">
        <title>Caldisalinibacter kiritimatiensis gen. nov., sp. nov., a moderately thermohalophilic thiosulfate-reducing bacterium from a hypersaline microbial mat.</title>
        <authorList>
            <person name="Ben Hania W."/>
            <person name="Joseph M."/>
            <person name="Fiebig A."/>
            <person name="Bunk B."/>
            <person name="Klenk H.-P."/>
            <person name="Fardeau M.-L."/>
            <person name="Spring S."/>
        </authorList>
    </citation>
    <scope>NUCLEOTIDE SEQUENCE [LARGE SCALE GENOMIC DNA]</scope>
    <source>
        <strain evidence="3 4">L21-TH-D2</strain>
    </source>
</reference>
<evidence type="ECO:0000259" key="2">
    <source>
        <dbReference type="PROSITE" id="PS51898"/>
    </source>
</evidence>
<comment type="caution">
    <text evidence="3">The sequence shown here is derived from an EMBL/GenBank/DDBJ whole genome shotgun (WGS) entry which is preliminary data.</text>
</comment>
<organism evidence="3 4">
    <name type="scientific">Caldisalinibacter kiritimatiensis</name>
    <dbReference type="NCBI Taxonomy" id="1304284"/>
    <lineage>
        <taxon>Bacteria</taxon>
        <taxon>Bacillati</taxon>
        <taxon>Bacillota</taxon>
        <taxon>Tissierellia</taxon>
        <taxon>Tissierellales</taxon>
        <taxon>Thermohalobacteraceae</taxon>
        <taxon>Caldisalinibacter</taxon>
    </lineage>
</organism>
<dbReference type="SUPFAM" id="SSF56349">
    <property type="entry name" value="DNA breaking-rejoining enzymes"/>
    <property type="match status" value="1"/>
</dbReference>
<dbReference type="InterPro" id="IPR011010">
    <property type="entry name" value="DNA_brk_join_enz"/>
</dbReference>
<dbReference type="PANTHER" id="PTHR30349:SF81">
    <property type="entry name" value="TYROSINE RECOMBINASE XERC"/>
    <property type="match status" value="1"/>
</dbReference>
<dbReference type="AlphaFoldDB" id="R1CKN0"/>
<name>R1CKN0_9FIRM</name>
<evidence type="ECO:0000256" key="1">
    <source>
        <dbReference type="ARBA" id="ARBA00023172"/>
    </source>
</evidence>
<dbReference type="PANTHER" id="PTHR30349">
    <property type="entry name" value="PHAGE INTEGRASE-RELATED"/>
    <property type="match status" value="1"/>
</dbReference>
<dbReference type="Pfam" id="PF00589">
    <property type="entry name" value="Phage_integrase"/>
    <property type="match status" value="1"/>
</dbReference>
<protein>
    <submittedName>
        <fullName evidence="3">Site-specific tyrosine recombinase</fullName>
    </submittedName>
</protein>
<sequence>MTRSGVFRIIKKYAKLAGVEVHPHILRHQFCHDLLTLGESISTVAELAGHSDINTTYRYTLATEKEKREAVEKLTK</sequence>
<accession>R1CKN0</accession>
<dbReference type="GO" id="GO:0006310">
    <property type="term" value="P:DNA recombination"/>
    <property type="evidence" value="ECO:0007669"/>
    <property type="project" value="UniProtKB-KW"/>
</dbReference>
<dbReference type="InterPro" id="IPR013762">
    <property type="entry name" value="Integrase-like_cat_sf"/>
</dbReference>
<evidence type="ECO:0000313" key="3">
    <source>
        <dbReference type="EMBL" id="EOC99280.1"/>
    </source>
</evidence>
<dbReference type="GO" id="GO:0003677">
    <property type="term" value="F:DNA binding"/>
    <property type="evidence" value="ECO:0007669"/>
    <property type="project" value="InterPro"/>
</dbReference>
<dbReference type="PROSITE" id="PS51898">
    <property type="entry name" value="TYR_RECOMBINASE"/>
    <property type="match status" value="1"/>
</dbReference>
<dbReference type="EMBL" id="ARZA01000286">
    <property type="protein sequence ID" value="EOC99280.1"/>
    <property type="molecule type" value="Genomic_DNA"/>
</dbReference>
<dbReference type="STRING" id="1304284.L21TH_2693"/>
<dbReference type="InterPro" id="IPR002104">
    <property type="entry name" value="Integrase_catalytic"/>
</dbReference>
<feature type="domain" description="Tyr recombinase" evidence="2">
    <location>
        <begin position="1"/>
        <end position="72"/>
    </location>
</feature>
<dbReference type="InterPro" id="IPR050090">
    <property type="entry name" value="Tyrosine_recombinase_XerCD"/>
</dbReference>
<dbReference type="GO" id="GO:0015074">
    <property type="term" value="P:DNA integration"/>
    <property type="evidence" value="ECO:0007669"/>
    <property type="project" value="InterPro"/>
</dbReference>
<keyword evidence="1" id="KW-0233">DNA recombination</keyword>
<dbReference type="eggNOG" id="COG4974">
    <property type="taxonomic scope" value="Bacteria"/>
</dbReference>
<dbReference type="Proteomes" id="UP000013378">
    <property type="component" value="Unassembled WGS sequence"/>
</dbReference>